<keyword evidence="1" id="KW-0732">Signal</keyword>
<dbReference type="PROSITE" id="PS51257">
    <property type="entry name" value="PROKAR_LIPOPROTEIN"/>
    <property type="match status" value="1"/>
</dbReference>
<dbReference type="RefSeq" id="WP_147583504.1">
    <property type="nucleotide sequence ID" value="NZ_CP042831.1"/>
</dbReference>
<evidence type="ECO:0008006" key="4">
    <source>
        <dbReference type="Google" id="ProtNLM"/>
    </source>
</evidence>
<dbReference type="EMBL" id="CP042831">
    <property type="protein sequence ID" value="QEE50011.1"/>
    <property type="molecule type" value="Genomic_DNA"/>
</dbReference>
<name>A0A5B9FV23_9FLAO</name>
<keyword evidence="3" id="KW-1185">Reference proteome</keyword>
<protein>
    <recommendedName>
        <fullName evidence="4">Lipoprotein</fullName>
    </recommendedName>
</protein>
<sequence>MKNVYLITLLLLMLISCKKTTEAADSVTETSGEVTEMSIDEMKAAVTSEYGKVVENEADIETDQSAINQVRLIQNGGDGCGSRPGCGKYEYLKNISTDKRIRATVKTTWMYNNEQRSETKVYETDPGQEISLGCTAWCSSMGGRQDFRRSIVGATYLN</sequence>
<feature type="signal peptide" evidence="1">
    <location>
        <begin position="1"/>
        <end position="23"/>
    </location>
</feature>
<dbReference type="AlphaFoldDB" id="A0A5B9FV23"/>
<evidence type="ECO:0000256" key="1">
    <source>
        <dbReference type="SAM" id="SignalP"/>
    </source>
</evidence>
<reference evidence="2 3" key="1">
    <citation type="submission" date="2019-08" db="EMBL/GenBank/DDBJ databases">
        <title>Flavobacterium alkalisoli sp. nov., isolated from rhizosphere soil of Suaeda salsa.</title>
        <authorList>
            <person name="Sun J.-Q."/>
            <person name="Xu L."/>
        </authorList>
    </citation>
    <scope>NUCLEOTIDE SEQUENCE [LARGE SCALE GENOMIC DNA]</scope>
    <source>
        <strain evidence="2 3">XS-5</strain>
    </source>
</reference>
<organism evidence="2 3">
    <name type="scientific">Flavobacterium alkalisoli</name>
    <dbReference type="NCBI Taxonomy" id="2602769"/>
    <lineage>
        <taxon>Bacteria</taxon>
        <taxon>Pseudomonadati</taxon>
        <taxon>Bacteroidota</taxon>
        <taxon>Flavobacteriia</taxon>
        <taxon>Flavobacteriales</taxon>
        <taxon>Flavobacteriaceae</taxon>
        <taxon>Flavobacterium</taxon>
    </lineage>
</organism>
<feature type="chain" id="PRO_5022707423" description="Lipoprotein" evidence="1">
    <location>
        <begin position="24"/>
        <end position="158"/>
    </location>
</feature>
<gene>
    <name evidence="2" type="ORF">FUA48_10595</name>
</gene>
<dbReference type="Proteomes" id="UP000321222">
    <property type="component" value="Chromosome"/>
</dbReference>
<proteinExistence type="predicted"/>
<accession>A0A5B9FV23</accession>
<evidence type="ECO:0000313" key="3">
    <source>
        <dbReference type="Proteomes" id="UP000321222"/>
    </source>
</evidence>
<dbReference type="OrthoDB" id="1437799at2"/>
<dbReference type="KEGG" id="fak:FUA48_10595"/>
<evidence type="ECO:0000313" key="2">
    <source>
        <dbReference type="EMBL" id="QEE50011.1"/>
    </source>
</evidence>